<dbReference type="Proteomes" id="UP001295423">
    <property type="component" value="Unassembled WGS sequence"/>
</dbReference>
<keyword evidence="3" id="KW-1185">Reference proteome</keyword>
<name>A0AAD2JMB3_9STRA</name>
<organism evidence="2 3">
    <name type="scientific">Cylindrotheca closterium</name>
    <dbReference type="NCBI Taxonomy" id="2856"/>
    <lineage>
        <taxon>Eukaryota</taxon>
        <taxon>Sar</taxon>
        <taxon>Stramenopiles</taxon>
        <taxon>Ochrophyta</taxon>
        <taxon>Bacillariophyta</taxon>
        <taxon>Bacillariophyceae</taxon>
        <taxon>Bacillariophycidae</taxon>
        <taxon>Bacillariales</taxon>
        <taxon>Bacillariaceae</taxon>
        <taxon>Cylindrotheca</taxon>
    </lineage>
</organism>
<comment type="caution">
    <text evidence="2">The sequence shown here is derived from an EMBL/GenBank/DDBJ whole genome shotgun (WGS) entry which is preliminary data.</text>
</comment>
<feature type="compositionally biased region" description="Low complexity" evidence="1">
    <location>
        <begin position="1"/>
        <end position="16"/>
    </location>
</feature>
<evidence type="ECO:0000313" key="3">
    <source>
        <dbReference type="Proteomes" id="UP001295423"/>
    </source>
</evidence>
<proteinExistence type="predicted"/>
<evidence type="ECO:0000313" key="2">
    <source>
        <dbReference type="EMBL" id="CAJ1961815.1"/>
    </source>
</evidence>
<feature type="compositionally biased region" description="Basic and acidic residues" evidence="1">
    <location>
        <begin position="17"/>
        <end position="31"/>
    </location>
</feature>
<gene>
    <name evidence="2" type="ORF">CYCCA115_LOCUS19385</name>
</gene>
<feature type="region of interest" description="Disordered" evidence="1">
    <location>
        <begin position="175"/>
        <end position="231"/>
    </location>
</feature>
<evidence type="ECO:0000256" key="1">
    <source>
        <dbReference type="SAM" id="MobiDB-lite"/>
    </source>
</evidence>
<reference evidence="2" key="1">
    <citation type="submission" date="2023-08" db="EMBL/GenBank/DDBJ databases">
        <authorList>
            <person name="Audoor S."/>
            <person name="Bilcke G."/>
        </authorList>
    </citation>
    <scope>NUCLEOTIDE SEQUENCE</scope>
</reference>
<feature type="compositionally biased region" description="Polar residues" evidence="1">
    <location>
        <begin position="193"/>
        <end position="211"/>
    </location>
</feature>
<protein>
    <submittedName>
        <fullName evidence="2">Uncharacterized protein</fullName>
    </submittedName>
</protein>
<feature type="region of interest" description="Disordered" evidence="1">
    <location>
        <begin position="1"/>
        <end position="33"/>
    </location>
</feature>
<accession>A0AAD2JMB3</accession>
<feature type="compositionally biased region" description="Low complexity" evidence="1">
    <location>
        <begin position="177"/>
        <end position="187"/>
    </location>
</feature>
<dbReference type="EMBL" id="CAKOGP040002091">
    <property type="protein sequence ID" value="CAJ1961815.1"/>
    <property type="molecule type" value="Genomic_DNA"/>
</dbReference>
<dbReference type="AlphaFoldDB" id="A0AAD2JMB3"/>
<sequence>MSVLPQTSSPKTTTTKTQRETLDEPKMETAQRKKVRFHGRIKRRNIHYIPEQEHVNVWYKSTDYAEARKRESLLRQCVSTNNELYCKSRENLNAQGIFTHEQALKRDAAIEASIMAVIKEQERQESAFYDVNKCGHFSINANMIAQSYRSYAKESLEKAQNRAARHEKHVQDIACKPESPSSPCSPSRFMKNIPTQRSGKSFSRSGMQIPSPSLLVMHEQGFSPEVTTPAA</sequence>